<keyword evidence="4" id="KW-1185">Reference proteome</keyword>
<feature type="region of interest" description="Disordered" evidence="1">
    <location>
        <begin position="252"/>
        <end position="275"/>
    </location>
</feature>
<evidence type="ECO:0000313" key="3">
    <source>
        <dbReference type="EMBL" id="GAA4145646.1"/>
    </source>
</evidence>
<dbReference type="GO" id="GO:0016787">
    <property type="term" value="F:hydrolase activity"/>
    <property type="evidence" value="ECO:0007669"/>
    <property type="project" value="UniProtKB-KW"/>
</dbReference>
<feature type="domain" description="Beta-lactamase-related" evidence="2">
    <location>
        <begin position="66"/>
        <end position="382"/>
    </location>
</feature>
<organism evidence="3 4">
    <name type="scientific">Actinomadura keratinilytica</name>
    <dbReference type="NCBI Taxonomy" id="547461"/>
    <lineage>
        <taxon>Bacteria</taxon>
        <taxon>Bacillati</taxon>
        <taxon>Actinomycetota</taxon>
        <taxon>Actinomycetes</taxon>
        <taxon>Streptosporangiales</taxon>
        <taxon>Thermomonosporaceae</taxon>
        <taxon>Actinomadura</taxon>
    </lineage>
</organism>
<feature type="region of interest" description="Disordered" evidence="1">
    <location>
        <begin position="1"/>
        <end position="20"/>
    </location>
</feature>
<protein>
    <submittedName>
        <fullName evidence="3">Serine hydrolase domain-containing protein</fullName>
    </submittedName>
</protein>
<dbReference type="Gene3D" id="3.40.710.10">
    <property type="entry name" value="DD-peptidase/beta-lactamase superfamily"/>
    <property type="match status" value="1"/>
</dbReference>
<accession>A0ABP7Z221</accession>
<dbReference type="Proteomes" id="UP001500266">
    <property type="component" value="Unassembled WGS sequence"/>
</dbReference>
<proteinExistence type="predicted"/>
<sequence length="414" mass="43982">MSERFLPPARPNAPSKPRRRMPRIAAVAVTGAVVAAGLTGCGVRDAADVEGEIGTAENETAVLKAMQEVVKAGFPGVMVSVKGKDGKIRDYSAGIGDRETGDAPPKNGYMRIGSNTKTFVAATVMQLVGEGKVKLDEPIDTYLPGVVEGPDYDGKKITVRNLLGHTSGLPDYTEFVDSDTAGVPSRTYTAEELLEPALKHKAAFPVGKRRRYSNTNYIVAGMLVTKVTGKPVGEAVTERVINRLGLRQTYWPRPGDKSVRKPRMEGYVAPPGGKLRNATEMDPSIAGAAGMVVSTPRDLNRFFAALVGGELVPAAQLTEMQKTVESPDEEPDTVFGLGLDEITLSCGKLWGHGGDIHGYETRGGATADGRAVTVAVNALPSAVIDEQASAEAMTKDVMKKVEKVMDLVDTAICK</sequence>
<keyword evidence="3" id="KW-0378">Hydrolase</keyword>
<dbReference type="InterPro" id="IPR050491">
    <property type="entry name" value="AmpC-like"/>
</dbReference>
<evidence type="ECO:0000259" key="2">
    <source>
        <dbReference type="Pfam" id="PF00144"/>
    </source>
</evidence>
<dbReference type="Pfam" id="PF00144">
    <property type="entry name" value="Beta-lactamase"/>
    <property type="match status" value="1"/>
</dbReference>
<dbReference type="InterPro" id="IPR001466">
    <property type="entry name" value="Beta-lactam-related"/>
</dbReference>
<dbReference type="InterPro" id="IPR012338">
    <property type="entry name" value="Beta-lactam/transpept-like"/>
</dbReference>
<dbReference type="EMBL" id="BAABDO010000057">
    <property type="protein sequence ID" value="GAA4145646.1"/>
    <property type="molecule type" value="Genomic_DNA"/>
</dbReference>
<evidence type="ECO:0000256" key="1">
    <source>
        <dbReference type="SAM" id="MobiDB-lite"/>
    </source>
</evidence>
<dbReference type="PANTHER" id="PTHR46825:SF7">
    <property type="entry name" value="D-ALANYL-D-ALANINE CARBOXYPEPTIDASE"/>
    <property type="match status" value="1"/>
</dbReference>
<feature type="compositionally biased region" description="Basic and acidic residues" evidence="1">
    <location>
        <begin position="254"/>
        <end position="264"/>
    </location>
</feature>
<dbReference type="PANTHER" id="PTHR46825">
    <property type="entry name" value="D-ALANYL-D-ALANINE-CARBOXYPEPTIDASE/ENDOPEPTIDASE AMPH"/>
    <property type="match status" value="1"/>
</dbReference>
<comment type="caution">
    <text evidence="3">The sequence shown here is derived from an EMBL/GenBank/DDBJ whole genome shotgun (WGS) entry which is preliminary data.</text>
</comment>
<evidence type="ECO:0000313" key="4">
    <source>
        <dbReference type="Proteomes" id="UP001500266"/>
    </source>
</evidence>
<gene>
    <name evidence="3" type="ORF">GCM10022416_37510</name>
</gene>
<reference evidence="4" key="1">
    <citation type="journal article" date="2019" name="Int. J. Syst. Evol. Microbiol.">
        <title>The Global Catalogue of Microorganisms (GCM) 10K type strain sequencing project: providing services to taxonomists for standard genome sequencing and annotation.</title>
        <authorList>
            <consortium name="The Broad Institute Genomics Platform"/>
            <consortium name="The Broad Institute Genome Sequencing Center for Infectious Disease"/>
            <person name="Wu L."/>
            <person name="Ma J."/>
        </authorList>
    </citation>
    <scope>NUCLEOTIDE SEQUENCE [LARGE SCALE GENOMIC DNA]</scope>
    <source>
        <strain evidence="4">JCM 17316</strain>
    </source>
</reference>
<dbReference type="RefSeq" id="WP_345022732.1">
    <property type="nucleotide sequence ID" value="NZ_BAABDO010000057.1"/>
</dbReference>
<dbReference type="SUPFAM" id="SSF56601">
    <property type="entry name" value="beta-lactamase/transpeptidase-like"/>
    <property type="match status" value="1"/>
</dbReference>
<name>A0ABP7Z221_9ACTN</name>